<dbReference type="RefSeq" id="WP_061981277.1">
    <property type="nucleotide sequence ID" value="NZ_FOPQ01000005.1"/>
</dbReference>
<gene>
    <name evidence="4" type="ORF">ATP06_0207655</name>
    <name evidence="3" type="ORF">AVL48_25100</name>
</gene>
<name>A0A154MT06_9PSEU</name>
<dbReference type="Pfam" id="PF13531">
    <property type="entry name" value="SBP_bac_11"/>
    <property type="match status" value="1"/>
</dbReference>
<protein>
    <recommendedName>
        <fullName evidence="2">VWFA domain-containing protein</fullName>
    </recommendedName>
</protein>
<feature type="domain" description="VWFA" evidence="2">
    <location>
        <begin position="395"/>
        <end position="582"/>
    </location>
</feature>
<evidence type="ECO:0000313" key="5">
    <source>
        <dbReference type="Proteomes" id="UP000076321"/>
    </source>
</evidence>
<dbReference type="PROSITE" id="PS50234">
    <property type="entry name" value="VWFA"/>
    <property type="match status" value="1"/>
</dbReference>
<organism evidence="3 5">
    <name type="scientific">Amycolatopsis regifaucium</name>
    <dbReference type="NCBI Taxonomy" id="546365"/>
    <lineage>
        <taxon>Bacteria</taxon>
        <taxon>Bacillati</taxon>
        <taxon>Actinomycetota</taxon>
        <taxon>Actinomycetes</taxon>
        <taxon>Pseudonocardiales</taxon>
        <taxon>Pseudonocardiaceae</taxon>
        <taxon>Amycolatopsis</taxon>
    </lineage>
</organism>
<proteinExistence type="predicted"/>
<comment type="caution">
    <text evidence="3">The sequence shown here is derived from an EMBL/GenBank/DDBJ whole genome shotgun (WGS) entry which is preliminary data.</text>
</comment>
<sequence>MRRSGWLSLAFGALVGTLVIILLATVVTAPSNALRTDCVRLVTSSSTEKGDLIRELAERYNNTGRTFDGGRCAKVEAYKKTSGATLDLIVDGWNDIDEGQPEPQVWLPSSSLWLDLLRQRGKGGLIESGPKTSLATSPMVIAMPKPMATAMDWPHKTIGWNDVLQMNQKGGWASTDAANAQWGSFTLGKDNPRRSTSGLAATIATYFAATGGDYGKIGTADAVRFVRGIEASVAYYSDDSVAFLKTLYEEDRKKPTPYISAMAMQEQMVYLYNHGAPTGDPKQLKDKPEPLNRPLVAVHPSEGTMLIDHPFLTTAKASPEQHAAAKDFYDFLRETEQQERFRDLGFRDPEGRGNPKLAEGAHTAETGDSRLIELPTGEQIQKMLDGWEYTQRRGRILLVLDLSGSMSEPFDKNRKDKPYSESRINLLKPAIRTQLDYLHPEDEVGLWTFSTNGPEEKMPIGKVKDVRGPMIDLVENLRPDGETALYRSVVEANAKMRREFDPNVINAVVVLTDGENTAAGTTKEQMLQDVDAERLDNSVRIFTMAYGAQADSRVLDEIAQKSKARSYKAVDPQGITKMFVNVFSNF</sequence>
<evidence type="ECO:0000259" key="2">
    <source>
        <dbReference type="PROSITE" id="PS50234"/>
    </source>
</evidence>
<dbReference type="SUPFAM" id="SSF53850">
    <property type="entry name" value="Periplasmic binding protein-like II"/>
    <property type="match status" value="1"/>
</dbReference>
<evidence type="ECO:0000256" key="1">
    <source>
        <dbReference type="SAM" id="MobiDB-lite"/>
    </source>
</evidence>
<dbReference type="SUPFAM" id="SSF53300">
    <property type="entry name" value="vWA-like"/>
    <property type="match status" value="1"/>
</dbReference>
<dbReference type="InterPro" id="IPR036465">
    <property type="entry name" value="vWFA_dom_sf"/>
</dbReference>
<dbReference type="Pfam" id="PF00092">
    <property type="entry name" value="VWA"/>
    <property type="match status" value="1"/>
</dbReference>
<dbReference type="Gene3D" id="3.40.50.410">
    <property type="entry name" value="von Willebrand factor, type A domain"/>
    <property type="match status" value="1"/>
</dbReference>
<dbReference type="InterPro" id="IPR002035">
    <property type="entry name" value="VWF_A"/>
</dbReference>
<evidence type="ECO:0000313" key="6">
    <source>
        <dbReference type="Proteomes" id="UP000186883"/>
    </source>
</evidence>
<reference evidence="4 6" key="2">
    <citation type="submission" date="2016-11" db="EMBL/GenBank/DDBJ databases">
        <title>Genome sequencing of Amycolatopsis regifaucium.</title>
        <authorList>
            <person name="Mayilraj S."/>
            <person name="Kaur N."/>
        </authorList>
    </citation>
    <scope>NUCLEOTIDE SEQUENCE [LARGE SCALE GENOMIC DNA]</scope>
    <source>
        <strain evidence="4 6">GY080</strain>
    </source>
</reference>
<evidence type="ECO:0000313" key="4">
    <source>
        <dbReference type="EMBL" id="OKA09347.1"/>
    </source>
</evidence>
<dbReference type="EMBL" id="LQCI01000004">
    <property type="protein sequence ID" value="KZB86917.1"/>
    <property type="molecule type" value="Genomic_DNA"/>
</dbReference>
<dbReference type="AlphaFoldDB" id="A0A154MT06"/>
<dbReference type="SMART" id="SM00327">
    <property type="entry name" value="VWA"/>
    <property type="match status" value="1"/>
</dbReference>
<accession>A0A154MT06</accession>
<dbReference type="EMBL" id="LOBU02000007">
    <property type="protein sequence ID" value="OKA09347.1"/>
    <property type="molecule type" value="Genomic_DNA"/>
</dbReference>
<reference evidence="3 5" key="1">
    <citation type="submission" date="2015-12" db="EMBL/GenBank/DDBJ databases">
        <title>Amycolatopsis regifaucium genome sequencing and assembly.</title>
        <authorList>
            <person name="Mayilraj S."/>
        </authorList>
    </citation>
    <scope>NUCLEOTIDE SEQUENCE [LARGE SCALE GENOMIC DNA]</scope>
    <source>
        <strain evidence="3 5">GY080</strain>
    </source>
</reference>
<feature type="region of interest" description="Disordered" evidence="1">
    <location>
        <begin position="345"/>
        <end position="364"/>
    </location>
</feature>
<keyword evidence="6" id="KW-1185">Reference proteome</keyword>
<evidence type="ECO:0000313" key="3">
    <source>
        <dbReference type="EMBL" id="KZB86917.1"/>
    </source>
</evidence>
<dbReference type="Proteomes" id="UP000186883">
    <property type="component" value="Unassembled WGS sequence"/>
</dbReference>
<dbReference type="Proteomes" id="UP000076321">
    <property type="component" value="Unassembled WGS sequence"/>
</dbReference>
<dbReference type="OrthoDB" id="5621159at2"/>